<sequence length="154" mass="17409">MAVVRAPEDEGVGGLLAELSQWLWSPPLNREGNLDDVERDEEILVGTEEMLSEGQVVLKHSFSRRTVSMETPKGTSPSGRLYLTTQHSRMDFSKPTMSIRSQWSQFSSSPKPLPRLQDLSLTSWIPTAHLQRSLQPLTSSVSPRMVPEHSKRRR</sequence>
<dbReference type="EMBL" id="PP925870">
    <property type="protein sequence ID" value="XCG98001.1"/>
    <property type="molecule type" value="Genomic_RNA"/>
</dbReference>
<organism evidence="4">
    <name type="scientific">Rice drawf polerovirus</name>
    <dbReference type="NCBI Taxonomy" id="3229777"/>
    <lineage>
        <taxon>Viruses</taxon>
        <taxon>Riboviria</taxon>
        <taxon>Orthornavirae</taxon>
        <taxon>Pisuviricota</taxon>
        <taxon>Pisoniviricetes</taxon>
        <taxon>Sobelivirales</taxon>
        <taxon>Solemoviridae</taxon>
        <taxon>Polerovirus</taxon>
    </lineage>
</organism>
<keyword evidence="2" id="KW-0916">Viral movement protein</keyword>
<dbReference type="PRINTS" id="PR00912">
    <property type="entry name" value="LVIRUSORF5"/>
</dbReference>
<name>A0AAU8EJ58_9VIRU</name>
<dbReference type="GO" id="GO:0046740">
    <property type="term" value="P:transport of virus in host, cell to cell"/>
    <property type="evidence" value="ECO:0007669"/>
    <property type="project" value="UniProtKB-KW"/>
</dbReference>
<protein>
    <submittedName>
        <fullName evidence="4">Movement protein</fullName>
    </submittedName>
</protein>
<feature type="region of interest" description="Disordered" evidence="3">
    <location>
        <begin position="132"/>
        <end position="154"/>
    </location>
</feature>
<dbReference type="InterPro" id="IPR001964">
    <property type="entry name" value="Luteo_VPG"/>
</dbReference>
<feature type="compositionally biased region" description="Polar residues" evidence="3">
    <location>
        <begin position="132"/>
        <end position="142"/>
    </location>
</feature>
<keyword evidence="1" id="KW-0813">Transport</keyword>
<gene>
    <name evidence="4" type="primary">P4</name>
</gene>
<evidence type="ECO:0000256" key="3">
    <source>
        <dbReference type="SAM" id="MobiDB-lite"/>
    </source>
</evidence>
<evidence type="ECO:0000256" key="1">
    <source>
        <dbReference type="ARBA" id="ARBA00022448"/>
    </source>
</evidence>
<evidence type="ECO:0000256" key="2">
    <source>
        <dbReference type="ARBA" id="ARBA00023031"/>
    </source>
</evidence>
<proteinExistence type="predicted"/>
<reference evidence="4" key="1">
    <citation type="submission" date="2024-06" db="EMBL/GenBank/DDBJ databases">
        <title>Discovery of a novel polerovirus on rice plants showing the dwarfing and less tiller symptom.</title>
        <authorList>
            <person name="Yu J."/>
        </authorList>
    </citation>
    <scope>NUCLEOTIDE SEQUENCE</scope>
    <source>
        <strain evidence="4">1</strain>
    </source>
</reference>
<evidence type="ECO:0000313" key="4">
    <source>
        <dbReference type="EMBL" id="XCG98001.1"/>
    </source>
</evidence>
<dbReference type="Pfam" id="PF01659">
    <property type="entry name" value="Luteo_Vpg"/>
    <property type="match status" value="1"/>
</dbReference>
<accession>A0AAU8EJ58</accession>